<sequence length="37" mass="4014">LSSLGNQGYSCTTPSCLTKSVNTSYLWAPCRTVVEFV</sequence>
<reference evidence="1" key="1">
    <citation type="journal article" date="2019" name="Sci. Rep.">
        <title>Draft genome of Tanacetum cinerariifolium, the natural source of mosquito coil.</title>
        <authorList>
            <person name="Yamashiro T."/>
            <person name="Shiraishi A."/>
            <person name="Satake H."/>
            <person name="Nakayama K."/>
        </authorList>
    </citation>
    <scope>NUCLEOTIDE SEQUENCE</scope>
</reference>
<gene>
    <name evidence="1" type="ORF">Tci_887113</name>
</gene>
<dbReference type="EMBL" id="BKCJ011284339">
    <property type="protein sequence ID" value="GFD15144.1"/>
    <property type="molecule type" value="Genomic_DNA"/>
</dbReference>
<name>A0A699U5Q2_TANCI</name>
<evidence type="ECO:0000313" key="1">
    <source>
        <dbReference type="EMBL" id="GFD15144.1"/>
    </source>
</evidence>
<accession>A0A699U5Q2</accession>
<comment type="caution">
    <text evidence="1">The sequence shown here is derived from an EMBL/GenBank/DDBJ whole genome shotgun (WGS) entry which is preliminary data.</text>
</comment>
<dbReference type="AlphaFoldDB" id="A0A699U5Q2"/>
<organism evidence="1">
    <name type="scientific">Tanacetum cinerariifolium</name>
    <name type="common">Dalmatian daisy</name>
    <name type="synonym">Chrysanthemum cinerariifolium</name>
    <dbReference type="NCBI Taxonomy" id="118510"/>
    <lineage>
        <taxon>Eukaryota</taxon>
        <taxon>Viridiplantae</taxon>
        <taxon>Streptophyta</taxon>
        <taxon>Embryophyta</taxon>
        <taxon>Tracheophyta</taxon>
        <taxon>Spermatophyta</taxon>
        <taxon>Magnoliopsida</taxon>
        <taxon>eudicotyledons</taxon>
        <taxon>Gunneridae</taxon>
        <taxon>Pentapetalae</taxon>
        <taxon>asterids</taxon>
        <taxon>campanulids</taxon>
        <taxon>Asterales</taxon>
        <taxon>Asteraceae</taxon>
        <taxon>Asteroideae</taxon>
        <taxon>Anthemideae</taxon>
        <taxon>Anthemidinae</taxon>
        <taxon>Tanacetum</taxon>
    </lineage>
</organism>
<proteinExistence type="predicted"/>
<feature type="non-terminal residue" evidence="1">
    <location>
        <position position="1"/>
    </location>
</feature>
<protein>
    <submittedName>
        <fullName evidence="1">Uncharacterized protein</fullName>
    </submittedName>
</protein>